<gene>
    <name evidence="15" type="ORF">D7Z54_04780</name>
</gene>
<comment type="function">
    <text evidence="10 12">Specifically methylates the N3 position of the uracil ring of uridine 1498 (m3U1498) in 16S rRNA. Acts on the fully assembled 30S ribosomal subunit.</text>
</comment>
<evidence type="ECO:0000256" key="9">
    <source>
        <dbReference type="ARBA" id="ARBA00022691"/>
    </source>
</evidence>
<evidence type="ECO:0000313" key="16">
    <source>
        <dbReference type="Proteomes" id="UP000275076"/>
    </source>
</evidence>
<accession>A0A3R9RFR8</accession>
<comment type="similarity">
    <text evidence="2 12">Belongs to the RNA methyltransferase RsmE family.</text>
</comment>
<evidence type="ECO:0000256" key="6">
    <source>
        <dbReference type="ARBA" id="ARBA00022552"/>
    </source>
</evidence>
<dbReference type="InterPro" id="IPR046887">
    <property type="entry name" value="RsmE_PUA-like"/>
</dbReference>
<dbReference type="InterPro" id="IPR015947">
    <property type="entry name" value="PUA-like_sf"/>
</dbReference>
<evidence type="ECO:0000259" key="14">
    <source>
        <dbReference type="Pfam" id="PF20260"/>
    </source>
</evidence>
<comment type="subcellular location">
    <subcellularLocation>
        <location evidence="1 12">Cytoplasm</location>
    </subcellularLocation>
</comment>
<dbReference type="EMBL" id="RBVX01000003">
    <property type="protein sequence ID" value="RSL34472.1"/>
    <property type="molecule type" value="Genomic_DNA"/>
</dbReference>
<evidence type="ECO:0000313" key="15">
    <source>
        <dbReference type="EMBL" id="RSL34472.1"/>
    </source>
</evidence>
<dbReference type="InterPro" id="IPR006700">
    <property type="entry name" value="RsmE"/>
</dbReference>
<evidence type="ECO:0000256" key="8">
    <source>
        <dbReference type="ARBA" id="ARBA00022679"/>
    </source>
</evidence>
<evidence type="ECO:0000256" key="1">
    <source>
        <dbReference type="ARBA" id="ARBA00004496"/>
    </source>
</evidence>
<dbReference type="RefSeq" id="WP_125554704.1">
    <property type="nucleotide sequence ID" value="NZ_RBVX01000003.1"/>
</dbReference>
<dbReference type="SUPFAM" id="SSF88697">
    <property type="entry name" value="PUA domain-like"/>
    <property type="match status" value="1"/>
</dbReference>
<dbReference type="GO" id="GO:0070042">
    <property type="term" value="F:rRNA (uridine-N3-)-methyltransferase activity"/>
    <property type="evidence" value="ECO:0007669"/>
    <property type="project" value="TreeGrafter"/>
</dbReference>
<name>A0A3R9RFR8_9BACI</name>
<dbReference type="GO" id="GO:0070475">
    <property type="term" value="P:rRNA base methylation"/>
    <property type="evidence" value="ECO:0007669"/>
    <property type="project" value="TreeGrafter"/>
</dbReference>
<reference evidence="15 16" key="1">
    <citation type="submission" date="2018-10" db="EMBL/GenBank/DDBJ databases">
        <title>Draft genome sequence of Bacillus salarius IM0101, isolated from a hypersaline soil in Inner Mongolia, China.</title>
        <authorList>
            <person name="Yamprayoonswat W."/>
            <person name="Boonvisut S."/>
            <person name="Jumpathong W."/>
            <person name="Sittihan S."/>
            <person name="Ruangsuj P."/>
            <person name="Wanthongcharoen S."/>
            <person name="Thongpramul N."/>
            <person name="Pimmason S."/>
            <person name="Yu B."/>
            <person name="Yasawong M."/>
        </authorList>
    </citation>
    <scope>NUCLEOTIDE SEQUENCE [LARGE SCALE GENOMIC DNA]</scope>
    <source>
        <strain evidence="15 16">IM0101</strain>
    </source>
</reference>
<evidence type="ECO:0000256" key="3">
    <source>
        <dbReference type="ARBA" id="ARBA00012328"/>
    </source>
</evidence>
<dbReference type="GO" id="GO:0005737">
    <property type="term" value="C:cytoplasm"/>
    <property type="evidence" value="ECO:0007669"/>
    <property type="project" value="UniProtKB-SubCell"/>
</dbReference>
<dbReference type="CDD" id="cd18084">
    <property type="entry name" value="RsmE-like"/>
    <property type="match status" value="1"/>
</dbReference>
<dbReference type="SUPFAM" id="SSF75217">
    <property type="entry name" value="alpha/beta knot"/>
    <property type="match status" value="1"/>
</dbReference>
<dbReference type="NCBIfam" id="TIGR00046">
    <property type="entry name" value="RsmE family RNA methyltransferase"/>
    <property type="match status" value="1"/>
</dbReference>
<keyword evidence="7 12" id="KW-0489">Methyltransferase</keyword>
<evidence type="ECO:0000256" key="11">
    <source>
        <dbReference type="ARBA" id="ARBA00047944"/>
    </source>
</evidence>
<feature type="domain" description="Ribosomal RNA small subunit methyltransferase E methyltransferase" evidence="13">
    <location>
        <begin position="73"/>
        <end position="240"/>
    </location>
</feature>
<dbReference type="AlphaFoldDB" id="A0A3R9RFR8"/>
<evidence type="ECO:0000256" key="4">
    <source>
        <dbReference type="ARBA" id="ARBA00013673"/>
    </source>
</evidence>
<sequence>MQRYFVNPEQMTDTNVFITGNDVKHIVKVMRLDIDDKIICLNNEGRQVYCSISAIENEQVKADILEDVDFNPELPVNISIAQALIKGDNLDLVIQKGTELGAHRFYVFHAERSVVKWDSNKVDKKIERLRKIAKEAAEQSGRLFIPSISYCPDYKELLKTMSNYDASIYLYEEQAKMNNHSGLAAVLQHAPSSLLAIIGPEGGISENESNAYTKHNCRQVSLGPRIVRSETASLYLLSVLSYNYELLR</sequence>
<dbReference type="EC" id="2.1.1.193" evidence="3 12"/>
<dbReference type="Pfam" id="PF20260">
    <property type="entry name" value="PUA_4"/>
    <property type="match status" value="1"/>
</dbReference>
<evidence type="ECO:0000256" key="7">
    <source>
        <dbReference type="ARBA" id="ARBA00022603"/>
    </source>
</evidence>
<dbReference type="InterPro" id="IPR046886">
    <property type="entry name" value="RsmE_MTase_dom"/>
</dbReference>
<dbReference type="OrthoDB" id="9815641at2"/>
<dbReference type="Gene3D" id="2.40.240.20">
    <property type="entry name" value="Hypothetical PUA domain-like, domain 1"/>
    <property type="match status" value="1"/>
</dbReference>
<feature type="domain" description="Ribosomal RNA small subunit methyltransferase E PUA-like" evidence="14">
    <location>
        <begin position="18"/>
        <end position="65"/>
    </location>
</feature>
<evidence type="ECO:0000256" key="12">
    <source>
        <dbReference type="PIRNR" id="PIRNR015601"/>
    </source>
</evidence>
<keyword evidence="5 12" id="KW-0963">Cytoplasm</keyword>
<dbReference type="PANTHER" id="PTHR30027">
    <property type="entry name" value="RIBOSOMAL RNA SMALL SUBUNIT METHYLTRANSFERASE E"/>
    <property type="match status" value="1"/>
</dbReference>
<evidence type="ECO:0000256" key="5">
    <source>
        <dbReference type="ARBA" id="ARBA00022490"/>
    </source>
</evidence>
<dbReference type="Proteomes" id="UP000275076">
    <property type="component" value="Unassembled WGS sequence"/>
</dbReference>
<dbReference type="NCBIfam" id="NF008691">
    <property type="entry name" value="PRK11713.1-4"/>
    <property type="match status" value="1"/>
</dbReference>
<dbReference type="Gene3D" id="3.40.1280.10">
    <property type="match status" value="1"/>
</dbReference>
<comment type="catalytic activity">
    <reaction evidence="11 12">
        <text>uridine(1498) in 16S rRNA + S-adenosyl-L-methionine = N(3)-methyluridine(1498) in 16S rRNA + S-adenosyl-L-homocysteine + H(+)</text>
        <dbReference type="Rhea" id="RHEA:42920"/>
        <dbReference type="Rhea" id="RHEA-COMP:10283"/>
        <dbReference type="Rhea" id="RHEA-COMP:10284"/>
        <dbReference type="ChEBI" id="CHEBI:15378"/>
        <dbReference type="ChEBI" id="CHEBI:57856"/>
        <dbReference type="ChEBI" id="CHEBI:59789"/>
        <dbReference type="ChEBI" id="CHEBI:65315"/>
        <dbReference type="ChEBI" id="CHEBI:74502"/>
        <dbReference type="EC" id="2.1.1.193"/>
    </reaction>
</comment>
<dbReference type="Pfam" id="PF04452">
    <property type="entry name" value="Methyltrans_RNA"/>
    <property type="match status" value="1"/>
</dbReference>
<evidence type="ECO:0000259" key="13">
    <source>
        <dbReference type="Pfam" id="PF04452"/>
    </source>
</evidence>
<keyword evidence="6 12" id="KW-0698">rRNA processing</keyword>
<keyword evidence="8 12" id="KW-0808">Transferase</keyword>
<organism evidence="15 16">
    <name type="scientific">Salibacterium salarium</name>
    <dbReference type="NCBI Taxonomy" id="284579"/>
    <lineage>
        <taxon>Bacteria</taxon>
        <taxon>Bacillati</taxon>
        <taxon>Bacillota</taxon>
        <taxon>Bacilli</taxon>
        <taxon>Bacillales</taxon>
        <taxon>Bacillaceae</taxon>
    </lineage>
</organism>
<dbReference type="InterPro" id="IPR029028">
    <property type="entry name" value="Alpha/beta_knot_MTases"/>
</dbReference>
<protein>
    <recommendedName>
        <fullName evidence="4 12">Ribosomal RNA small subunit methyltransferase E</fullName>
        <ecNumber evidence="3 12">2.1.1.193</ecNumber>
    </recommendedName>
</protein>
<proteinExistence type="inferred from homology"/>
<keyword evidence="9 12" id="KW-0949">S-adenosyl-L-methionine</keyword>
<evidence type="ECO:0000256" key="2">
    <source>
        <dbReference type="ARBA" id="ARBA00005528"/>
    </source>
</evidence>
<dbReference type="PANTHER" id="PTHR30027:SF3">
    <property type="entry name" value="16S RRNA (URACIL(1498)-N(3))-METHYLTRANSFERASE"/>
    <property type="match status" value="1"/>
</dbReference>
<keyword evidence="16" id="KW-1185">Reference proteome</keyword>
<dbReference type="InterPro" id="IPR029026">
    <property type="entry name" value="tRNA_m1G_MTases_N"/>
</dbReference>
<comment type="caution">
    <text evidence="15">The sequence shown here is derived from an EMBL/GenBank/DDBJ whole genome shotgun (WGS) entry which is preliminary data.</text>
</comment>
<evidence type="ECO:0000256" key="10">
    <source>
        <dbReference type="ARBA" id="ARBA00025699"/>
    </source>
</evidence>
<dbReference type="PIRSF" id="PIRSF015601">
    <property type="entry name" value="MTase_slr0722"/>
    <property type="match status" value="1"/>
</dbReference>